<dbReference type="Gene3D" id="3.10.100.10">
    <property type="entry name" value="Mannose-Binding Protein A, subunit A"/>
    <property type="match status" value="1"/>
</dbReference>
<dbReference type="InterPro" id="IPR033992">
    <property type="entry name" value="NKR-like_CTLD"/>
</dbReference>
<evidence type="ECO:0000313" key="12">
    <source>
        <dbReference type="Proteomes" id="UP000694386"/>
    </source>
</evidence>
<proteinExistence type="predicted"/>
<evidence type="ECO:0000256" key="2">
    <source>
        <dbReference type="ARBA" id="ARBA00022692"/>
    </source>
</evidence>
<comment type="subcellular location">
    <subcellularLocation>
        <location evidence="1">Cell membrane</location>
        <topology evidence="1">Single-pass type II membrane protein</topology>
    </subcellularLocation>
</comment>
<keyword evidence="3" id="KW-0430">Lectin</keyword>
<keyword evidence="6 9" id="KW-0472">Membrane</keyword>
<keyword evidence="4" id="KW-0735">Signal-anchor</keyword>
<feature type="region of interest" description="Disordered" evidence="8">
    <location>
        <begin position="1"/>
        <end position="24"/>
    </location>
</feature>
<evidence type="ECO:0000313" key="11">
    <source>
        <dbReference type="Ensembl" id="ENSCGRP00001022208.1"/>
    </source>
</evidence>
<feature type="domain" description="C-type lectin" evidence="10">
    <location>
        <begin position="106"/>
        <end position="210"/>
    </location>
</feature>
<dbReference type="Proteomes" id="UP000694386">
    <property type="component" value="Unplaced"/>
</dbReference>
<dbReference type="AlphaFoldDB" id="A0A8C2MSN7"/>
<evidence type="ECO:0000256" key="4">
    <source>
        <dbReference type="ARBA" id="ARBA00022968"/>
    </source>
</evidence>
<feature type="transmembrane region" description="Helical" evidence="9">
    <location>
        <begin position="67"/>
        <end position="90"/>
    </location>
</feature>
<dbReference type="SMART" id="SM00034">
    <property type="entry name" value="CLECT"/>
    <property type="match status" value="1"/>
</dbReference>
<accession>A0A8C2MSN7</accession>
<evidence type="ECO:0000256" key="3">
    <source>
        <dbReference type="ARBA" id="ARBA00022734"/>
    </source>
</evidence>
<keyword evidence="5 9" id="KW-1133">Transmembrane helix</keyword>
<organism evidence="11 12">
    <name type="scientific">Cricetulus griseus</name>
    <name type="common">Chinese hamster</name>
    <name type="synonym">Cricetulus barabensis griseus</name>
    <dbReference type="NCBI Taxonomy" id="10029"/>
    <lineage>
        <taxon>Eukaryota</taxon>
        <taxon>Metazoa</taxon>
        <taxon>Chordata</taxon>
        <taxon>Craniata</taxon>
        <taxon>Vertebrata</taxon>
        <taxon>Euteleostomi</taxon>
        <taxon>Mammalia</taxon>
        <taxon>Eutheria</taxon>
        <taxon>Euarchontoglires</taxon>
        <taxon>Glires</taxon>
        <taxon>Rodentia</taxon>
        <taxon>Myomorpha</taxon>
        <taxon>Muroidea</taxon>
        <taxon>Cricetidae</taxon>
        <taxon>Cricetinae</taxon>
        <taxon>Cricetulus</taxon>
    </lineage>
</organism>
<name>A0A8C2MSN7_CRIGR</name>
<evidence type="ECO:0000259" key="10">
    <source>
        <dbReference type="PROSITE" id="PS50041"/>
    </source>
</evidence>
<protein>
    <recommendedName>
        <fullName evidence="10">C-type lectin domain-containing protein</fullName>
    </recommendedName>
</protein>
<evidence type="ECO:0000256" key="5">
    <source>
        <dbReference type="ARBA" id="ARBA00022989"/>
    </source>
</evidence>
<evidence type="ECO:0000256" key="6">
    <source>
        <dbReference type="ARBA" id="ARBA00023136"/>
    </source>
</evidence>
<reference evidence="11" key="2">
    <citation type="submission" date="2025-09" db="UniProtKB">
        <authorList>
            <consortium name="Ensembl"/>
        </authorList>
    </citation>
    <scope>IDENTIFICATION</scope>
</reference>
<dbReference type="InterPro" id="IPR050919">
    <property type="entry name" value="NKG2/CD94_NK_receptors"/>
</dbReference>
<dbReference type="PROSITE" id="PS50041">
    <property type="entry name" value="C_TYPE_LECTIN_2"/>
    <property type="match status" value="1"/>
</dbReference>
<dbReference type="GO" id="GO:0045954">
    <property type="term" value="P:positive regulation of natural killer cell mediated cytotoxicity"/>
    <property type="evidence" value="ECO:0007669"/>
    <property type="project" value="TreeGrafter"/>
</dbReference>
<dbReference type="PANTHER" id="PTHR22800">
    <property type="entry name" value="C-TYPE LECTIN PROTEINS"/>
    <property type="match status" value="1"/>
</dbReference>
<evidence type="ECO:0000256" key="7">
    <source>
        <dbReference type="ARBA" id="ARBA00023180"/>
    </source>
</evidence>
<dbReference type="InterPro" id="IPR001304">
    <property type="entry name" value="C-type_lectin-like"/>
</dbReference>
<reference evidence="11" key="1">
    <citation type="submission" date="2025-08" db="UniProtKB">
        <authorList>
            <consortium name="Ensembl"/>
        </authorList>
    </citation>
    <scope>IDENTIFICATION</scope>
</reference>
<dbReference type="GO" id="GO:0005886">
    <property type="term" value="C:plasma membrane"/>
    <property type="evidence" value="ECO:0007669"/>
    <property type="project" value="UniProtKB-SubCell"/>
</dbReference>
<dbReference type="PANTHER" id="PTHR22800:SF254">
    <property type="entry name" value="KILLER CELL LECTIN-LIKE RECEPTOR SUBFAMILY C, MEMBER 2-RELATED"/>
    <property type="match status" value="1"/>
</dbReference>
<dbReference type="InterPro" id="IPR016186">
    <property type="entry name" value="C-type_lectin-like/link_sf"/>
</dbReference>
<keyword evidence="7" id="KW-0325">Glycoprotein</keyword>
<evidence type="ECO:0000256" key="9">
    <source>
        <dbReference type="SAM" id="Phobius"/>
    </source>
</evidence>
<dbReference type="GeneTree" id="ENSGT00940000154752"/>
<evidence type="ECO:0000256" key="8">
    <source>
        <dbReference type="SAM" id="MobiDB-lite"/>
    </source>
</evidence>
<dbReference type="Pfam" id="PF00059">
    <property type="entry name" value="Lectin_C"/>
    <property type="match status" value="1"/>
</dbReference>
<dbReference type="GO" id="GO:0002223">
    <property type="term" value="P:stimulatory C-type lectin receptor signaling pathway"/>
    <property type="evidence" value="ECO:0007669"/>
    <property type="project" value="TreeGrafter"/>
</dbReference>
<dbReference type="SUPFAM" id="SSF56436">
    <property type="entry name" value="C-type lectin-like"/>
    <property type="match status" value="1"/>
</dbReference>
<dbReference type="GO" id="GO:0030246">
    <property type="term" value="F:carbohydrate binding"/>
    <property type="evidence" value="ECO:0007669"/>
    <property type="project" value="UniProtKB-KW"/>
</dbReference>
<dbReference type="InterPro" id="IPR016187">
    <property type="entry name" value="CTDL_fold"/>
</dbReference>
<keyword evidence="2 9" id="KW-0812">Transmembrane</keyword>
<dbReference type="Ensembl" id="ENSCGRT00001026453.1">
    <property type="protein sequence ID" value="ENSCGRP00001022208.1"/>
    <property type="gene ID" value="ENSCGRG00001020816.1"/>
</dbReference>
<sequence length="215" mass="24420">VTHLLRTEGGSGPRGAAKETQGHSQLHFSNPAGNQLMEFSLQNTSHSHLEINRHWHCRNILSPPEKLIAGILGIIWFALLVTLVITTSIVSPSHSCGHWPKEWVSYSHSCYYIGVDKKTWNDSLVSCISKNSSLLYIDSEEEQEFLKLFSLVSWTGVFRENRNQLWIWKKDSTFKPRITEPSQDEHNCVVLSSSGFTADNCRALHAYLCKHKLTN</sequence>
<dbReference type="CDD" id="cd03593">
    <property type="entry name" value="CLECT_NK_receptors_like"/>
    <property type="match status" value="1"/>
</dbReference>
<evidence type="ECO:0000256" key="1">
    <source>
        <dbReference type="ARBA" id="ARBA00004401"/>
    </source>
</evidence>